<sequence length="86" mass="9873">MQLPVPGWMEGRGGQPKGYCHRQMLDAVRYLVAGGTTWRAMPADFPPWDRVCALSPQLFDADHRPIYFREEDHLTDSGDLITFQDH</sequence>
<keyword evidence="3" id="KW-1185">Reference proteome</keyword>
<proteinExistence type="predicted"/>
<organism evidence="2 3">
    <name type="scientific">Actinacidiphila paucisporea</name>
    <dbReference type="NCBI Taxonomy" id="310782"/>
    <lineage>
        <taxon>Bacteria</taxon>
        <taxon>Bacillati</taxon>
        <taxon>Actinomycetota</taxon>
        <taxon>Actinomycetes</taxon>
        <taxon>Kitasatosporales</taxon>
        <taxon>Streptomycetaceae</taxon>
        <taxon>Actinacidiphila</taxon>
    </lineage>
</organism>
<accession>A0A1M7N2D6</accession>
<dbReference type="Pfam" id="PF13340">
    <property type="entry name" value="DUF4096"/>
    <property type="match status" value="1"/>
</dbReference>
<protein>
    <submittedName>
        <fullName evidence="2">Putative transposase of IS4/5 family</fullName>
    </submittedName>
</protein>
<reference evidence="2 3" key="1">
    <citation type="submission" date="2016-11" db="EMBL/GenBank/DDBJ databases">
        <authorList>
            <person name="Jaros S."/>
            <person name="Januszkiewicz K."/>
            <person name="Wedrychowicz H."/>
        </authorList>
    </citation>
    <scope>NUCLEOTIDE SEQUENCE [LARGE SCALE GENOMIC DNA]</scope>
    <source>
        <strain evidence="2 3">CGMCC 4.2025</strain>
    </source>
</reference>
<evidence type="ECO:0000259" key="1">
    <source>
        <dbReference type="Pfam" id="PF13340"/>
    </source>
</evidence>
<feature type="domain" description="Insertion element IS402-like" evidence="1">
    <location>
        <begin position="5"/>
        <end position="51"/>
    </location>
</feature>
<dbReference type="EMBL" id="FRBI01000017">
    <property type="protein sequence ID" value="SHM97505.1"/>
    <property type="molecule type" value="Genomic_DNA"/>
</dbReference>
<evidence type="ECO:0000313" key="3">
    <source>
        <dbReference type="Proteomes" id="UP000184111"/>
    </source>
</evidence>
<name>A0A1M7N2D6_9ACTN</name>
<dbReference type="InterPro" id="IPR025161">
    <property type="entry name" value="IS402-like_dom"/>
</dbReference>
<dbReference type="Proteomes" id="UP000184111">
    <property type="component" value="Unassembled WGS sequence"/>
</dbReference>
<gene>
    <name evidence="2" type="ORF">SAMN05216499_11798</name>
</gene>
<dbReference type="AlphaFoldDB" id="A0A1M7N2D6"/>
<evidence type="ECO:0000313" key="2">
    <source>
        <dbReference type="EMBL" id="SHM97505.1"/>
    </source>
</evidence>
<dbReference type="STRING" id="310782.SAMN05216499_11798"/>